<name>A0AAU8LYG3_9BACT</name>
<evidence type="ECO:0000313" key="1">
    <source>
        <dbReference type="EMBL" id="XCN74588.1"/>
    </source>
</evidence>
<dbReference type="EMBL" id="CP159373">
    <property type="protein sequence ID" value="XCN74588.1"/>
    <property type="molecule type" value="Genomic_DNA"/>
</dbReference>
<organism evidence="1">
    <name type="scientific">Candidatus Electrothrix aestuarii</name>
    <dbReference type="NCBI Taxonomy" id="3062594"/>
    <lineage>
        <taxon>Bacteria</taxon>
        <taxon>Pseudomonadati</taxon>
        <taxon>Thermodesulfobacteriota</taxon>
        <taxon>Desulfobulbia</taxon>
        <taxon>Desulfobulbales</taxon>
        <taxon>Desulfobulbaceae</taxon>
        <taxon>Candidatus Electrothrix</taxon>
    </lineage>
</organism>
<protein>
    <submittedName>
        <fullName evidence="1">Uncharacterized protein</fullName>
    </submittedName>
</protein>
<accession>A0AAU8LYG3</accession>
<gene>
    <name evidence="1" type="ORF">Q3M24_07540</name>
</gene>
<reference evidence="1" key="1">
    <citation type="journal article" date="2024" name="Syst. Appl. Microbiol.">
        <title>First single-strain enrichments of Electrothrix cable bacteria, description of E. aestuarii sp. nov. and E. rattekaaiensis sp. nov., and proposal of a cable bacteria taxonomy following the rules of the SeqCode.</title>
        <authorList>
            <person name="Plum-Jensen L.E."/>
            <person name="Schramm A."/>
            <person name="Marshall I.P.G."/>
        </authorList>
    </citation>
    <scope>NUCLEOTIDE SEQUENCE</scope>
    <source>
        <strain evidence="1">Rat1</strain>
    </source>
</reference>
<proteinExistence type="predicted"/>
<dbReference type="KEGG" id="eaj:Q3M24_07540"/>
<sequence length="54" mass="5525">MPNSLLLSGCATSTTLRVLDAKTKQPIEGAVVLAEWTAGRGLPGLSNTVTTQVG</sequence>
<reference evidence="1" key="2">
    <citation type="submission" date="2024-06" db="EMBL/GenBank/DDBJ databases">
        <authorList>
            <person name="Plum-Jensen L.E."/>
            <person name="Schramm A."/>
            <person name="Marshall I.P.G."/>
        </authorList>
    </citation>
    <scope>NUCLEOTIDE SEQUENCE</scope>
    <source>
        <strain evidence="1">Rat1</strain>
    </source>
</reference>
<dbReference type="AlphaFoldDB" id="A0AAU8LYG3"/>